<reference evidence="1 2" key="1">
    <citation type="submission" date="2016-11" db="EMBL/GenBank/DDBJ databases">
        <authorList>
            <person name="Jaros S."/>
            <person name="Januszkiewicz K."/>
            <person name="Wedrychowicz H."/>
        </authorList>
    </citation>
    <scope>NUCLEOTIDE SEQUENCE [LARGE SCALE GENOMIC DNA]</scope>
    <source>
        <strain evidence="1 2">DSM 14916</strain>
    </source>
</reference>
<dbReference type="OrthoDB" id="9129225at2"/>
<proteinExistence type="predicted"/>
<dbReference type="PANTHER" id="PTHR34846">
    <property type="entry name" value="4-CARBOXYMUCONOLACTONE DECARBOXYLASE FAMILY PROTEIN (AFU_ORTHOLOGUE AFUA_6G11590)"/>
    <property type="match status" value="1"/>
</dbReference>
<evidence type="ECO:0000313" key="1">
    <source>
        <dbReference type="EMBL" id="SHJ86943.1"/>
    </source>
</evidence>
<dbReference type="PANTHER" id="PTHR34846:SF11">
    <property type="entry name" value="4-CARBOXYMUCONOLACTONE DECARBOXYLASE FAMILY PROTEIN (AFU_ORTHOLOGUE AFUA_6G11590)"/>
    <property type="match status" value="1"/>
</dbReference>
<keyword evidence="2" id="KW-1185">Reference proteome</keyword>
<name>A0A1M6MUH9_9PROT</name>
<dbReference type="Gene3D" id="1.20.1290.10">
    <property type="entry name" value="AhpD-like"/>
    <property type="match status" value="1"/>
</dbReference>
<sequence length="202" mass="21850">MARISLPSPEEMSPEQRRVHDQVVAGPRGQVIGPLRAVIHSPDLAARWSSLGEILRFGTCLPRRLNELAIIVTGRRWSSQVEWWVHARAAAEAGIPQVAIDAIQRGESPAFEEADDALVYEFARALQTSGQVPPGLYGEVLGRWGERGVVELTAVIGYYTMVSMTLNAHEIPLPDGVAPVLQAPEAGLAPLPPARNVARAAE</sequence>
<gene>
    <name evidence="1" type="ORF">SAMN02745194_03588</name>
</gene>
<dbReference type="AlphaFoldDB" id="A0A1M6MUH9"/>
<dbReference type="SUPFAM" id="SSF69118">
    <property type="entry name" value="AhpD-like"/>
    <property type="match status" value="1"/>
</dbReference>
<accession>A0A1M6MUH9</accession>
<dbReference type="STRING" id="198092.SAMN02745194_03588"/>
<protein>
    <submittedName>
        <fullName evidence="1">4-carboxymuconolactone decarboxylase</fullName>
    </submittedName>
</protein>
<dbReference type="Proteomes" id="UP000184387">
    <property type="component" value="Unassembled WGS sequence"/>
</dbReference>
<organism evidence="1 2">
    <name type="scientific">Muricoccus roseus</name>
    <dbReference type="NCBI Taxonomy" id="198092"/>
    <lineage>
        <taxon>Bacteria</taxon>
        <taxon>Pseudomonadati</taxon>
        <taxon>Pseudomonadota</taxon>
        <taxon>Alphaproteobacteria</taxon>
        <taxon>Acetobacterales</taxon>
        <taxon>Roseomonadaceae</taxon>
        <taxon>Muricoccus</taxon>
    </lineage>
</organism>
<dbReference type="RefSeq" id="WP_073137227.1">
    <property type="nucleotide sequence ID" value="NZ_FQZF01000023.1"/>
</dbReference>
<dbReference type="InterPro" id="IPR029032">
    <property type="entry name" value="AhpD-like"/>
</dbReference>
<dbReference type="EMBL" id="FQZF01000023">
    <property type="protein sequence ID" value="SHJ86943.1"/>
    <property type="molecule type" value="Genomic_DNA"/>
</dbReference>
<evidence type="ECO:0000313" key="2">
    <source>
        <dbReference type="Proteomes" id="UP000184387"/>
    </source>
</evidence>